<comment type="caution">
    <text evidence="2">The sequence shown here is derived from an EMBL/GenBank/DDBJ whole genome shotgun (WGS) entry which is preliminary data.</text>
</comment>
<dbReference type="Proteomes" id="UP000823405">
    <property type="component" value="Unassembled WGS sequence"/>
</dbReference>
<evidence type="ECO:0000256" key="1">
    <source>
        <dbReference type="SAM" id="SignalP"/>
    </source>
</evidence>
<name>A0A9P6QQY3_9FUNG</name>
<keyword evidence="1" id="KW-0732">Signal</keyword>
<dbReference type="AlphaFoldDB" id="A0A9P6QQY3"/>
<protein>
    <submittedName>
        <fullName evidence="2">Uncharacterized protein</fullName>
    </submittedName>
</protein>
<keyword evidence="3" id="KW-1185">Reference proteome</keyword>
<dbReference type="OrthoDB" id="2444046at2759"/>
<sequence length="267" mass="29769">MRNILSLALIGLLAAIGSTAPACFNPAARHQDAFSCFSHGYRSNPHEKDGIIYLPPTRSRQGADLDAMMQDLINQEMGIRYHSAEYEKALLDELMIYHDWYHFLAPRVEIRSNPNISIIPAHQVSEYIYCSTPTCRITLHITAGISTTHSTELGFTTEVSGKPFGVGVSFSTSTTFGFSETMEESTSLGYEFDLVQGDYGYVGMVNAQVSAFVDFVSCYCPIHDLEACWDYCEYSQNVDNYRETAYHEAVILAGGVPRGIVSFVYRN</sequence>
<organism evidence="2 3">
    <name type="scientific">Linnemannia gamsii</name>
    <dbReference type="NCBI Taxonomy" id="64522"/>
    <lineage>
        <taxon>Eukaryota</taxon>
        <taxon>Fungi</taxon>
        <taxon>Fungi incertae sedis</taxon>
        <taxon>Mucoromycota</taxon>
        <taxon>Mortierellomycotina</taxon>
        <taxon>Mortierellomycetes</taxon>
        <taxon>Mortierellales</taxon>
        <taxon>Mortierellaceae</taxon>
        <taxon>Linnemannia</taxon>
    </lineage>
</organism>
<evidence type="ECO:0000313" key="3">
    <source>
        <dbReference type="Proteomes" id="UP000823405"/>
    </source>
</evidence>
<proteinExistence type="predicted"/>
<dbReference type="EMBL" id="JAAAIN010004019">
    <property type="protein sequence ID" value="KAG0283093.1"/>
    <property type="molecule type" value="Genomic_DNA"/>
</dbReference>
<feature type="chain" id="PRO_5040112378" evidence="1">
    <location>
        <begin position="20"/>
        <end position="267"/>
    </location>
</feature>
<evidence type="ECO:0000313" key="2">
    <source>
        <dbReference type="EMBL" id="KAG0283093.1"/>
    </source>
</evidence>
<reference evidence="2" key="1">
    <citation type="journal article" date="2020" name="Fungal Divers.">
        <title>Resolving the Mortierellaceae phylogeny through synthesis of multi-gene phylogenetics and phylogenomics.</title>
        <authorList>
            <person name="Vandepol N."/>
            <person name="Liber J."/>
            <person name="Desiro A."/>
            <person name="Na H."/>
            <person name="Kennedy M."/>
            <person name="Barry K."/>
            <person name="Grigoriev I.V."/>
            <person name="Miller A.N."/>
            <person name="O'Donnell K."/>
            <person name="Stajich J.E."/>
            <person name="Bonito G."/>
        </authorList>
    </citation>
    <scope>NUCLEOTIDE SEQUENCE</scope>
    <source>
        <strain evidence="2">NVP60</strain>
    </source>
</reference>
<accession>A0A9P6QQY3</accession>
<feature type="signal peptide" evidence="1">
    <location>
        <begin position="1"/>
        <end position="19"/>
    </location>
</feature>
<gene>
    <name evidence="2" type="ORF">BGZ97_008715</name>
</gene>